<sequence length="173" mass="19508">MSLINAWLDLKKVLEFKKENLTPAENNILNSLHRECVKDFTACALDGCTAACIATRNLSKAKIFQVNLPGITMNFSTPIRVYVSFVAGVYSGVYLGRRSFYSFADQINAGTTWESDPLDRVFGYTQPLEDTIHSDSSNKQPSGTQNRVRRRSRRLRRMRNHDDLSNSEPTAAV</sequence>
<gene>
    <name evidence="2" type="ORF">HKW66_Vig0163570</name>
</gene>
<feature type="compositionally biased region" description="Basic residues" evidence="1">
    <location>
        <begin position="147"/>
        <end position="159"/>
    </location>
</feature>
<dbReference type="PANTHER" id="PTHR35986">
    <property type="entry name" value="EXPRESSED PROTEIN"/>
    <property type="match status" value="1"/>
</dbReference>
<dbReference type="EMBL" id="JABFOF010000010">
    <property type="protein sequence ID" value="KAG2375489.1"/>
    <property type="molecule type" value="Genomic_DNA"/>
</dbReference>
<evidence type="ECO:0000256" key="1">
    <source>
        <dbReference type="SAM" id="MobiDB-lite"/>
    </source>
</evidence>
<evidence type="ECO:0000313" key="2">
    <source>
        <dbReference type="EMBL" id="KAG2375489.1"/>
    </source>
</evidence>
<organism evidence="2 3">
    <name type="scientific">Phaseolus angularis</name>
    <name type="common">Azuki bean</name>
    <name type="synonym">Vigna angularis</name>
    <dbReference type="NCBI Taxonomy" id="3914"/>
    <lineage>
        <taxon>Eukaryota</taxon>
        <taxon>Viridiplantae</taxon>
        <taxon>Streptophyta</taxon>
        <taxon>Embryophyta</taxon>
        <taxon>Tracheophyta</taxon>
        <taxon>Spermatophyta</taxon>
        <taxon>Magnoliopsida</taxon>
        <taxon>eudicotyledons</taxon>
        <taxon>Gunneridae</taxon>
        <taxon>Pentapetalae</taxon>
        <taxon>rosids</taxon>
        <taxon>fabids</taxon>
        <taxon>Fabales</taxon>
        <taxon>Fabaceae</taxon>
        <taxon>Papilionoideae</taxon>
        <taxon>50 kb inversion clade</taxon>
        <taxon>NPAAA clade</taxon>
        <taxon>indigoferoid/millettioid clade</taxon>
        <taxon>Phaseoleae</taxon>
        <taxon>Vigna</taxon>
    </lineage>
</organism>
<dbReference type="PANTHER" id="PTHR35986:SF1">
    <property type="entry name" value="OS10G0430800 PROTEIN"/>
    <property type="match status" value="1"/>
</dbReference>
<dbReference type="AlphaFoldDB" id="A0A8T0JJ44"/>
<proteinExistence type="predicted"/>
<dbReference type="Proteomes" id="UP000743370">
    <property type="component" value="Unassembled WGS sequence"/>
</dbReference>
<comment type="caution">
    <text evidence="2">The sequence shown here is derived from an EMBL/GenBank/DDBJ whole genome shotgun (WGS) entry which is preliminary data.</text>
</comment>
<evidence type="ECO:0000313" key="3">
    <source>
        <dbReference type="Proteomes" id="UP000743370"/>
    </source>
</evidence>
<reference evidence="2 3" key="1">
    <citation type="submission" date="2020-05" db="EMBL/GenBank/DDBJ databases">
        <title>Vigna angularis (adzuki bean) Var. LongXiaoDou No. 4 denovo assembly.</title>
        <authorList>
            <person name="Xiang H."/>
        </authorList>
    </citation>
    <scope>NUCLEOTIDE SEQUENCE [LARGE SCALE GENOMIC DNA]</scope>
    <source>
        <tissue evidence="2">Leaf</tissue>
    </source>
</reference>
<feature type="compositionally biased region" description="Polar residues" evidence="1">
    <location>
        <begin position="134"/>
        <end position="146"/>
    </location>
</feature>
<feature type="region of interest" description="Disordered" evidence="1">
    <location>
        <begin position="130"/>
        <end position="173"/>
    </location>
</feature>
<accession>A0A8T0JJ44</accession>
<protein>
    <submittedName>
        <fullName evidence="2">Uncharacterized protein</fullName>
    </submittedName>
</protein>
<name>A0A8T0JJ44_PHAAN</name>